<evidence type="ECO:0000256" key="10">
    <source>
        <dbReference type="SAM" id="Phobius"/>
    </source>
</evidence>
<keyword evidence="6" id="KW-0256">Endoplasmic reticulum</keyword>
<dbReference type="EMBL" id="DS113360">
    <property type="protein sequence ID" value="EAY09335.1"/>
    <property type="molecule type" value="Genomic_DNA"/>
</dbReference>
<dbReference type="PANTHER" id="PTHR13416:SF2">
    <property type="entry name" value="TRANSMEMBRANE PROTEIN 43"/>
    <property type="match status" value="1"/>
</dbReference>
<sequence>MKNLAFLLFAFSFLSFTFEGYSGKRISIIKQVRSIFTKIDANEIPSTLKNGDFIYFNTNNVSYNLIEDPEFNITQTCGELRREVQYCMWNQYIKVTRSGSSVKKDYSYHKIWSATPIKSRRFRNSKIKNPTVDEIADMKFHNNMTAGLLNITNALHFIGPNTVFQPDSEELAHFSSSSHAERFNYTKNGIFYSEFKNGTLKSLINSNYFSDFSSDTYNSWCEPGDRRMRFTTWAPKYVTVVGKFFNNTVIPGEFKEFKIGSVFSGYVTLEQALSVNYSIIPTIIKWMFRFVFLGFISYCIVKKISINVTSLGIYILGMVISHPSLNNDYYRNKDITIICLISFLVSIPISYFYFIEKDSEI</sequence>
<dbReference type="VEuPathDB" id="TrichDB:TVAGG3_0724480"/>
<keyword evidence="11" id="KW-0732">Signal</keyword>
<dbReference type="GO" id="GO:0005789">
    <property type="term" value="C:endoplasmic reticulum membrane"/>
    <property type="evidence" value="ECO:0007669"/>
    <property type="project" value="UniProtKB-SubCell"/>
</dbReference>
<dbReference type="PANTHER" id="PTHR13416">
    <property type="match status" value="1"/>
</dbReference>
<gene>
    <name evidence="12" type="ORF">TVAG_395070</name>
</gene>
<evidence type="ECO:0000313" key="13">
    <source>
        <dbReference type="Proteomes" id="UP000001542"/>
    </source>
</evidence>
<dbReference type="InParanoid" id="A2EDH1"/>
<evidence type="ECO:0000256" key="3">
    <source>
        <dbReference type="ARBA" id="ARBA00004586"/>
    </source>
</evidence>
<protein>
    <submittedName>
        <fullName evidence="12">Uncharacterized protein</fullName>
    </submittedName>
</protein>
<comment type="similarity">
    <text evidence="4">Belongs to the TMEM43 family.</text>
</comment>
<evidence type="ECO:0000256" key="2">
    <source>
        <dbReference type="ARBA" id="ARBA00004259"/>
    </source>
</evidence>
<reference evidence="12" key="2">
    <citation type="journal article" date="2007" name="Science">
        <title>Draft genome sequence of the sexually transmitted pathogen Trichomonas vaginalis.</title>
        <authorList>
            <person name="Carlton J.M."/>
            <person name="Hirt R.P."/>
            <person name="Silva J.C."/>
            <person name="Delcher A.L."/>
            <person name="Schatz M."/>
            <person name="Zhao Q."/>
            <person name="Wortman J.R."/>
            <person name="Bidwell S.L."/>
            <person name="Alsmark U.C.M."/>
            <person name="Besteiro S."/>
            <person name="Sicheritz-Ponten T."/>
            <person name="Noel C.J."/>
            <person name="Dacks J.B."/>
            <person name="Foster P.G."/>
            <person name="Simillion C."/>
            <person name="Van de Peer Y."/>
            <person name="Miranda-Saavedra D."/>
            <person name="Barton G.J."/>
            <person name="Westrop G.D."/>
            <person name="Mueller S."/>
            <person name="Dessi D."/>
            <person name="Fiori P.L."/>
            <person name="Ren Q."/>
            <person name="Paulsen I."/>
            <person name="Zhang H."/>
            <person name="Bastida-Corcuera F.D."/>
            <person name="Simoes-Barbosa A."/>
            <person name="Brown M.T."/>
            <person name="Hayes R.D."/>
            <person name="Mukherjee M."/>
            <person name="Okumura C.Y."/>
            <person name="Schneider R."/>
            <person name="Smith A.J."/>
            <person name="Vanacova S."/>
            <person name="Villalvazo M."/>
            <person name="Haas B.J."/>
            <person name="Pertea M."/>
            <person name="Feldblyum T.V."/>
            <person name="Utterback T.R."/>
            <person name="Shu C.L."/>
            <person name="Osoegawa K."/>
            <person name="de Jong P.J."/>
            <person name="Hrdy I."/>
            <person name="Horvathova L."/>
            <person name="Zubacova Z."/>
            <person name="Dolezal P."/>
            <person name="Malik S.B."/>
            <person name="Logsdon J.M. Jr."/>
            <person name="Henze K."/>
            <person name="Gupta A."/>
            <person name="Wang C.C."/>
            <person name="Dunne R.L."/>
            <person name="Upcroft J.A."/>
            <person name="Upcroft P."/>
            <person name="White O."/>
            <person name="Salzberg S.L."/>
            <person name="Tang P."/>
            <person name="Chiu C.-H."/>
            <person name="Lee Y.-S."/>
            <person name="Embley T.M."/>
            <person name="Coombs G.H."/>
            <person name="Mottram J.C."/>
            <person name="Tachezy J."/>
            <person name="Fraser-Liggett C.M."/>
            <person name="Johnson P.J."/>
        </authorList>
    </citation>
    <scope>NUCLEOTIDE SEQUENCE [LARGE SCALE GENOMIC DNA]</scope>
    <source>
        <strain evidence="12">G3</strain>
    </source>
</reference>
<feature type="chain" id="PRO_5002643419" evidence="11">
    <location>
        <begin position="24"/>
        <end position="361"/>
    </location>
</feature>
<dbReference type="KEGG" id="tva:4767252"/>
<keyword evidence="9" id="KW-0539">Nucleus</keyword>
<evidence type="ECO:0000256" key="8">
    <source>
        <dbReference type="ARBA" id="ARBA00023136"/>
    </source>
</evidence>
<accession>A2EDH1</accession>
<dbReference type="InterPro" id="IPR012430">
    <property type="entry name" value="TMEM43_fam"/>
</dbReference>
<keyword evidence="7 10" id="KW-1133">Transmembrane helix</keyword>
<dbReference type="GO" id="GO:0071763">
    <property type="term" value="P:nuclear membrane organization"/>
    <property type="evidence" value="ECO:0000318"/>
    <property type="project" value="GO_Central"/>
</dbReference>
<feature type="transmembrane region" description="Helical" evidence="10">
    <location>
        <begin position="283"/>
        <end position="301"/>
    </location>
</feature>
<feature type="transmembrane region" description="Helical" evidence="10">
    <location>
        <begin position="306"/>
        <end position="323"/>
    </location>
</feature>
<evidence type="ECO:0000256" key="4">
    <source>
        <dbReference type="ARBA" id="ARBA00006627"/>
    </source>
</evidence>
<dbReference type="GO" id="GO:0005637">
    <property type="term" value="C:nuclear inner membrane"/>
    <property type="evidence" value="ECO:0000318"/>
    <property type="project" value="GO_Central"/>
</dbReference>
<evidence type="ECO:0000256" key="11">
    <source>
        <dbReference type="SAM" id="SignalP"/>
    </source>
</evidence>
<name>A2EDH1_TRIV3</name>
<feature type="transmembrane region" description="Helical" evidence="10">
    <location>
        <begin position="335"/>
        <end position="355"/>
    </location>
</feature>
<keyword evidence="13" id="KW-1185">Reference proteome</keyword>
<evidence type="ECO:0000256" key="6">
    <source>
        <dbReference type="ARBA" id="ARBA00022824"/>
    </source>
</evidence>
<evidence type="ECO:0000313" key="12">
    <source>
        <dbReference type="EMBL" id="EAY09335.1"/>
    </source>
</evidence>
<dbReference type="Proteomes" id="UP000001542">
    <property type="component" value="Unassembled WGS sequence"/>
</dbReference>
<organism evidence="12 13">
    <name type="scientific">Trichomonas vaginalis (strain ATCC PRA-98 / G3)</name>
    <dbReference type="NCBI Taxonomy" id="412133"/>
    <lineage>
        <taxon>Eukaryota</taxon>
        <taxon>Metamonada</taxon>
        <taxon>Parabasalia</taxon>
        <taxon>Trichomonadida</taxon>
        <taxon>Trichomonadidae</taxon>
        <taxon>Trichomonas</taxon>
    </lineage>
</organism>
<feature type="signal peptide" evidence="11">
    <location>
        <begin position="1"/>
        <end position="23"/>
    </location>
</feature>
<keyword evidence="8 10" id="KW-0472">Membrane</keyword>
<comment type="subcellular location">
    <subcellularLocation>
        <location evidence="1">Endomembrane system</location>
        <topology evidence="1">Multi-pass membrane protein</topology>
    </subcellularLocation>
    <subcellularLocation>
        <location evidence="3">Endoplasmic reticulum membrane</location>
    </subcellularLocation>
    <subcellularLocation>
        <location evidence="2">Nucleus envelope</location>
    </subcellularLocation>
</comment>
<evidence type="ECO:0000256" key="7">
    <source>
        <dbReference type="ARBA" id="ARBA00022989"/>
    </source>
</evidence>
<evidence type="ECO:0000256" key="9">
    <source>
        <dbReference type="ARBA" id="ARBA00023242"/>
    </source>
</evidence>
<evidence type="ECO:0000256" key="1">
    <source>
        <dbReference type="ARBA" id="ARBA00004127"/>
    </source>
</evidence>
<dbReference type="Pfam" id="PF07787">
    <property type="entry name" value="TMEM43"/>
    <property type="match status" value="1"/>
</dbReference>
<evidence type="ECO:0000256" key="5">
    <source>
        <dbReference type="ARBA" id="ARBA00022692"/>
    </source>
</evidence>
<keyword evidence="5 10" id="KW-0812">Transmembrane</keyword>
<dbReference type="GO" id="GO:0006629">
    <property type="term" value="P:lipid metabolic process"/>
    <property type="evidence" value="ECO:0000318"/>
    <property type="project" value="GO_Central"/>
</dbReference>
<dbReference type="AlphaFoldDB" id="A2EDH1"/>
<proteinExistence type="inferred from homology"/>
<dbReference type="VEuPathDB" id="TrichDB:TVAG_395070"/>
<dbReference type="RefSeq" id="XP_001321558.1">
    <property type="nucleotide sequence ID" value="XM_001321523.1"/>
</dbReference>
<reference evidence="12" key="1">
    <citation type="submission" date="2006-10" db="EMBL/GenBank/DDBJ databases">
        <authorList>
            <person name="Amadeo P."/>
            <person name="Zhao Q."/>
            <person name="Wortman J."/>
            <person name="Fraser-Liggett C."/>
            <person name="Carlton J."/>
        </authorList>
    </citation>
    <scope>NUCLEOTIDE SEQUENCE</scope>
    <source>
        <strain evidence="12">G3</strain>
    </source>
</reference>
<dbReference type="OrthoDB" id="410725at2759"/>